<dbReference type="InterPro" id="IPR013785">
    <property type="entry name" value="Aldolase_TIM"/>
</dbReference>
<keyword evidence="6 12" id="KW-0819">tRNA processing</keyword>
<accession>A0ABT5YMY5</accession>
<dbReference type="EMBL" id="JARHUD010000005">
    <property type="protein sequence ID" value="MDF2096176.1"/>
    <property type="molecule type" value="Genomic_DNA"/>
</dbReference>
<evidence type="ECO:0000256" key="4">
    <source>
        <dbReference type="ARBA" id="ARBA00022630"/>
    </source>
</evidence>
<dbReference type="Gene3D" id="1.10.1200.80">
    <property type="entry name" value="Putative flavin oxidoreducatase, domain 2"/>
    <property type="match status" value="1"/>
</dbReference>
<dbReference type="EC" id="1.3.1.-" evidence="12"/>
<keyword evidence="9 12" id="KW-0560">Oxidoreductase</keyword>
<dbReference type="SUPFAM" id="SSF51395">
    <property type="entry name" value="FMN-linked oxidoreductases"/>
    <property type="match status" value="1"/>
</dbReference>
<evidence type="ECO:0000256" key="5">
    <source>
        <dbReference type="ARBA" id="ARBA00022643"/>
    </source>
</evidence>
<evidence type="ECO:0000256" key="11">
    <source>
        <dbReference type="ARBA" id="ARBA00048802"/>
    </source>
</evidence>
<dbReference type="PIRSF" id="PIRSF006621">
    <property type="entry name" value="Dus"/>
    <property type="match status" value="1"/>
</dbReference>
<dbReference type="GO" id="GO:0016491">
    <property type="term" value="F:oxidoreductase activity"/>
    <property type="evidence" value="ECO:0007669"/>
    <property type="project" value="UniProtKB-KW"/>
</dbReference>
<sequence>MSISLGSVTLEDPVILAPMSGVTDLPFRRLVKRAGAGLVVSEMIASEAMIRATKRSMKMTSNCAEEFPMAVQLAGCEPEVMAEAARLNADRGAAIIDINFGCPVKKVVNKQAGSAIMRDEALAGCILEAVVRAVSLPVTMKMRLGWDDANRNAPSLARIAEQAGIRMITVHGRTRCQLYGGSADWDAVAAVRAATSLPLVVNGDIADGPSAVEALRRSGADGVMIGRAACGRPWLLRQVIDYLRRGKSAPEPTPTERGHLVLEHYDAMLSHYGEASGVRMARKHLSWYAQGLRGANDFRVAVNREPDPAKVRQAIIQLFLQEAEALAA</sequence>
<dbReference type="RefSeq" id="WP_275822342.1">
    <property type="nucleotide sequence ID" value="NZ_JARHUD010000005.1"/>
</dbReference>
<comment type="catalytic activity">
    <reaction evidence="10">
        <text>a 5,6-dihydrouridine in tRNA + NADP(+) = a uridine in tRNA + NADPH + H(+)</text>
        <dbReference type="Rhea" id="RHEA:23624"/>
        <dbReference type="Rhea" id="RHEA-COMP:13339"/>
        <dbReference type="Rhea" id="RHEA-COMP:13887"/>
        <dbReference type="ChEBI" id="CHEBI:15378"/>
        <dbReference type="ChEBI" id="CHEBI:57783"/>
        <dbReference type="ChEBI" id="CHEBI:58349"/>
        <dbReference type="ChEBI" id="CHEBI:65315"/>
        <dbReference type="ChEBI" id="CHEBI:74443"/>
    </reaction>
</comment>
<organism evidence="14 15">
    <name type="scientific">Aquibaculum arenosum</name>
    <dbReference type="NCBI Taxonomy" id="3032591"/>
    <lineage>
        <taxon>Bacteria</taxon>
        <taxon>Pseudomonadati</taxon>
        <taxon>Pseudomonadota</taxon>
        <taxon>Alphaproteobacteria</taxon>
        <taxon>Rhodospirillales</taxon>
        <taxon>Rhodovibrionaceae</taxon>
        <taxon>Aquibaculum</taxon>
    </lineage>
</organism>
<comment type="similarity">
    <text evidence="12">Belongs to the dus family.</text>
</comment>
<evidence type="ECO:0000256" key="10">
    <source>
        <dbReference type="ARBA" id="ARBA00048205"/>
    </source>
</evidence>
<keyword evidence="7" id="KW-0521">NADP</keyword>
<evidence type="ECO:0000256" key="12">
    <source>
        <dbReference type="PIRNR" id="PIRNR006621"/>
    </source>
</evidence>
<dbReference type="Proteomes" id="UP001215503">
    <property type="component" value="Unassembled WGS sequence"/>
</dbReference>
<keyword evidence="3" id="KW-0820">tRNA-binding</keyword>
<dbReference type="CDD" id="cd02801">
    <property type="entry name" value="DUS_like_FMN"/>
    <property type="match status" value="1"/>
</dbReference>
<evidence type="ECO:0000256" key="3">
    <source>
        <dbReference type="ARBA" id="ARBA00022555"/>
    </source>
</evidence>
<dbReference type="InterPro" id="IPR035587">
    <property type="entry name" value="DUS-like_FMN-bd"/>
</dbReference>
<dbReference type="PANTHER" id="PTHR45846:SF1">
    <property type="entry name" value="TRNA-DIHYDROURIDINE(47) SYNTHASE [NAD(P)(+)]-LIKE"/>
    <property type="match status" value="1"/>
</dbReference>
<dbReference type="InterPro" id="IPR018517">
    <property type="entry name" value="tRNA_hU_synthase_CS"/>
</dbReference>
<keyword evidence="5 12" id="KW-0288">FMN</keyword>
<reference evidence="14 15" key="1">
    <citation type="submission" date="2023-03" db="EMBL/GenBank/DDBJ databases">
        <title>Fodinicurvata sp. CAU 1616 isolated from sea sendiment.</title>
        <authorList>
            <person name="Kim W."/>
        </authorList>
    </citation>
    <scope>NUCLEOTIDE SEQUENCE [LARGE SCALE GENOMIC DNA]</scope>
    <source>
        <strain evidence="14 15">CAU 1616</strain>
    </source>
</reference>
<dbReference type="PROSITE" id="PS01136">
    <property type="entry name" value="UPF0034"/>
    <property type="match status" value="1"/>
</dbReference>
<evidence type="ECO:0000313" key="15">
    <source>
        <dbReference type="Proteomes" id="UP001215503"/>
    </source>
</evidence>
<comment type="cofactor">
    <cofactor evidence="1 12">
        <name>FMN</name>
        <dbReference type="ChEBI" id="CHEBI:58210"/>
    </cofactor>
</comment>
<evidence type="ECO:0000256" key="9">
    <source>
        <dbReference type="ARBA" id="ARBA00023002"/>
    </source>
</evidence>
<name>A0ABT5YMY5_9PROT</name>
<comment type="function">
    <text evidence="2 12">Catalyzes the synthesis of 5,6-dihydrouridine (D), a modified base found in the D-loop of most tRNAs, via the reduction of the C5-C6 double bond in target uridines.</text>
</comment>
<dbReference type="PANTHER" id="PTHR45846">
    <property type="entry name" value="TRNA-DIHYDROURIDINE(47) SYNTHASE [NAD(P)(+)]-LIKE"/>
    <property type="match status" value="1"/>
</dbReference>
<dbReference type="Pfam" id="PF01207">
    <property type="entry name" value="Dus"/>
    <property type="match status" value="1"/>
</dbReference>
<dbReference type="NCBIfam" id="TIGR00737">
    <property type="entry name" value="nifR3_yhdG"/>
    <property type="match status" value="1"/>
</dbReference>
<keyword evidence="4 12" id="KW-0285">Flavoprotein</keyword>
<dbReference type="InterPro" id="IPR024036">
    <property type="entry name" value="tRNA-dHydroUridine_Synthase_C"/>
</dbReference>
<gene>
    <name evidence="14" type="primary">dusB</name>
    <name evidence="14" type="ORF">P2G67_09335</name>
</gene>
<evidence type="ECO:0000313" key="14">
    <source>
        <dbReference type="EMBL" id="MDF2096176.1"/>
    </source>
</evidence>
<feature type="domain" description="DUS-like FMN-binding" evidence="13">
    <location>
        <begin position="15"/>
        <end position="316"/>
    </location>
</feature>
<protein>
    <recommendedName>
        <fullName evidence="12">tRNA-dihydrouridine synthase</fullName>
        <ecNumber evidence="12">1.3.1.-</ecNumber>
    </recommendedName>
</protein>
<dbReference type="Gene3D" id="3.20.20.70">
    <property type="entry name" value="Aldolase class I"/>
    <property type="match status" value="1"/>
</dbReference>
<proteinExistence type="inferred from homology"/>
<keyword evidence="8" id="KW-0694">RNA-binding</keyword>
<evidence type="ECO:0000256" key="6">
    <source>
        <dbReference type="ARBA" id="ARBA00022694"/>
    </source>
</evidence>
<keyword evidence="15" id="KW-1185">Reference proteome</keyword>
<evidence type="ECO:0000256" key="8">
    <source>
        <dbReference type="ARBA" id="ARBA00022884"/>
    </source>
</evidence>
<dbReference type="InterPro" id="IPR001269">
    <property type="entry name" value="DUS_fam"/>
</dbReference>
<comment type="caution">
    <text evidence="14">The sequence shown here is derived from an EMBL/GenBank/DDBJ whole genome shotgun (WGS) entry which is preliminary data.</text>
</comment>
<comment type="catalytic activity">
    <reaction evidence="11">
        <text>a 5,6-dihydrouridine in tRNA + NAD(+) = a uridine in tRNA + NADH + H(+)</text>
        <dbReference type="Rhea" id="RHEA:54452"/>
        <dbReference type="Rhea" id="RHEA-COMP:13339"/>
        <dbReference type="Rhea" id="RHEA-COMP:13887"/>
        <dbReference type="ChEBI" id="CHEBI:15378"/>
        <dbReference type="ChEBI" id="CHEBI:57540"/>
        <dbReference type="ChEBI" id="CHEBI:57945"/>
        <dbReference type="ChEBI" id="CHEBI:65315"/>
        <dbReference type="ChEBI" id="CHEBI:74443"/>
    </reaction>
</comment>
<evidence type="ECO:0000256" key="1">
    <source>
        <dbReference type="ARBA" id="ARBA00001917"/>
    </source>
</evidence>
<evidence type="ECO:0000256" key="7">
    <source>
        <dbReference type="ARBA" id="ARBA00022857"/>
    </source>
</evidence>
<evidence type="ECO:0000259" key="13">
    <source>
        <dbReference type="Pfam" id="PF01207"/>
    </source>
</evidence>
<evidence type="ECO:0000256" key="2">
    <source>
        <dbReference type="ARBA" id="ARBA00002790"/>
    </source>
</evidence>
<dbReference type="InterPro" id="IPR004652">
    <property type="entry name" value="DusB-like"/>
</dbReference>